<keyword evidence="1" id="KW-0812">Transmembrane</keyword>
<gene>
    <name evidence="2" type="ORF">EZ428_07140</name>
</gene>
<comment type="caution">
    <text evidence="2">The sequence shown here is derived from an EMBL/GenBank/DDBJ whole genome shotgun (WGS) entry which is preliminary data.</text>
</comment>
<organism evidence="2 3">
    <name type="scientific">Pedobacter frigiditerrae</name>
    <dbReference type="NCBI Taxonomy" id="2530452"/>
    <lineage>
        <taxon>Bacteria</taxon>
        <taxon>Pseudomonadati</taxon>
        <taxon>Bacteroidota</taxon>
        <taxon>Sphingobacteriia</taxon>
        <taxon>Sphingobacteriales</taxon>
        <taxon>Sphingobacteriaceae</taxon>
        <taxon>Pedobacter</taxon>
    </lineage>
</organism>
<dbReference type="RefSeq" id="WP_131552397.1">
    <property type="nucleotide sequence ID" value="NZ_SJSK01000001.1"/>
</dbReference>
<name>A0A4R0N3S6_9SPHI</name>
<dbReference type="InterPro" id="IPR057695">
    <property type="entry name" value="DUF7935"/>
</dbReference>
<keyword evidence="1" id="KW-1133">Transmembrane helix</keyword>
<proteinExistence type="predicted"/>
<dbReference type="Pfam" id="PF25589">
    <property type="entry name" value="DUF7935"/>
    <property type="match status" value="1"/>
</dbReference>
<protein>
    <submittedName>
        <fullName evidence="2">Uncharacterized protein</fullName>
    </submittedName>
</protein>
<dbReference type="EMBL" id="SJSK01000001">
    <property type="protein sequence ID" value="TCC94538.1"/>
    <property type="molecule type" value="Genomic_DNA"/>
</dbReference>
<accession>A0A4R0N3S6</accession>
<keyword evidence="1" id="KW-0472">Membrane</keyword>
<reference evidence="2 3" key="1">
    <citation type="submission" date="2019-02" db="EMBL/GenBank/DDBJ databases">
        <title>Pedobacter sp. RP-1-13 sp. nov., isolated from Arctic soil.</title>
        <authorList>
            <person name="Dahal R.H."/>
        </authorList>
    </citation>
    <scope>NUCLEOTIDE SEQUENCE [LARGE SCALE GENOMIC DNA]</scope>
    <source>
        <strain evidence="2 3">RP-1-13</strain>
    </source>
</reference>
<feature type="transmembrane region" description="Helical" evidence="1">
    <location>
        <begin position="6"/>
        <end position="28"/>
    </location>
</feature>
<dbReference type="OrthoDB" id="1493032at2"/>
<evidence type="ECO:0000313" key="2">
    <source>
        <dbReference type="EMBL" id="TCC94538.1"/>
    </source>
</evidence>
<keyword evidence="3" id="KW-1185">Reference proteome</keyword>
<evidence type="ECO:0000313" key="3">
    <source>
        <dbReference type="Proteomes" id="UP000292884"/>
    </source>
</evidence>
<evidence type="ECO:0000256" key="1">
    <source>
        <dbReference type="SAM" id="Phobius"/>
    </source>
</evidence>
<dbReference type="AlphaFoldDB" id="A0A4R0N3S6"/>
<sequence length="176" mass="20272">MNITYFFTQVAIFAFGGIITVAAAYFLLKNDIQNYFRFKTLEANKDSRSSLFPLRLQAYERLIIFTERINPANLLVRLHQQGIGVKELQAIILNDIKSEYQHNITQQLYVDSISWNVVRKLKDDTIAMVNNVVQGLPETATGIDISKKVLQHMSGIEENPYDLTIDHLKKDIHKLF</sequence>
<dbReference type="Proteomes" id="UP000292884">
    <property type="component" value="Unassembled WGS sequence"/>
</dbReference>